<protein>
    <submittedName>
        <fullName evidence="1">Uncharacterized protein</fullName>
    </submittedName>
</protein>
<proteinExistence type="predicted"/>
<evidence type="ECO:0000313" key="1">
    <source>
        <dbReference type="EMBL" id="PWL40320.1"/>
    </source>
</evidence>
<name>A0A316LJM1_9FLAO</name>
<evidence type="ECO:0000313" key="2">
    <source>
        <dbReference type="Proteomes" id="UP000245762"/>
    </source>
</evidence>
<keyword evidence="2" id="KW-1185">Reference proteome</keyword>
<dbReference type="EMBL" id="QGEG01000001">
    <property type="protein sequence ID" value="PWL40320.1"/>
    <property type="molecule type" value="Genomic_DNA"/>
</dbReference>
<gene>
    <name evidence="1" type="ORF">DKG77_05725</name>
</gene>
<dbReference type="AlphaFoldDB" id="A0A316LJM1"/>
<reference evidence="1 2" key="1">
    <citation type="submission" date="2018-05" db="EMBL/GenBank/DDBJ databases">
        <title>Complete genome sequence of Flagellimonas aquimarina ECD12 isolated from seaweed Ecklonia cava.</title>
        <authorList>
            <person name="Choi S."/>
            <person name="Seong C."/>
        </authorList>
    </citation>
    <scope>NUCLEOTIDE SEQUENCE [LARGE SCALE GENOMIC DNA]</scope>
    <source>
        <strain evidence="1 2">ECD12</strain>
    </source>
</reference>
<sequence>MTDINLLKLVPSKHGFAIHKVIFTNYIFFPATDENVKLLGIYFFNFEIYIKTSTKNKHILNEHYRRKSWLYFLVFCDCLFSVHIH</sequence>
<dbReference type="Proteomes" id="UP000245762">
    <property type="component" value="Unassembled WGS sequence"/>
</dbReference>
<organism evidence="1 2">
    <name type="scientific">Flagellimonas aquimarina</name>
    <dbReference type="NCBI Taxonomy" id="2201895"/>
    <lineage>
        <taxon>Bacteria</taxon>
        <taxon>Pseudomonadati</taxon>
        <taxon>Bacteroidota</taxon>
        <taxon>Flavobacteriia</taxon>
        <taxon>Flavobacteriales</taxon>
        <taxon>Flavobacteriaceae</taxon>
        <taxon>Flagellimonas</taxon>
    </lineage>
</organism>
<accession>A0A316LJM1</accession>
<comment type="caution">
    <text evidence="1">The sequence shown here is derived from an EMBL/GenBank/DDBJ whole genome shotgun (WGS) entry which is preliminary data.</text>
</comment>